<dbReference type="Proteomes" id="UP000887563">
    <property type="component" value="Unplaced"/>
</dbReference>
<evidence type="ECO:0000313" key="2">
    <source>
        <dbReference type="Proteomes" id="UP000887563"/>
    </source>
</evidence>
<feature type="transmembrane region" description="Helical" evidence="1">
    <location>
        <begin position="98"/>
        <end position="121"/>
    </location>
</feature>
<sequence>MGAASFALINASEGTCKGITGTGGRAASPSALTCSTYFGGSKFFRICSNSSSSFRPHSVGGRPLPWAIICLFDARSQVLISKVIANLEQHLQKSQPSLIVSSFFLLLFVLFQLQSLLYAPLLLDDDVLHLDVYVQLIHVLLVLVQLFVVFDVLLILAILVQQQPFPDDDARHCHAS</sequence>
<evidence type="ECO:0000256" key="1">
    <source>
        <dbReference type="SAM" id="Phobius"/>
    </source>
</evidence>
<keyword evidence="1" id="KW-1133">Transmembrane helix</keyword>
<keyword evidence="1" id="KW-0812">Transmembrane</keyword>
<evidence type="ECO:0000313" key="3">
    <source>
        <dbReference type="WBParaSite" id="Minc3s00889g18534"/>
    </source>
</evidence>
<proteinExistence type="predicted"/>
<accession>A0A914LU14</accession>
<keyword evidence="1" id="KW-0472">Membrane</keyword>
<dbReference type="WBParaSite" id="Minc3s00889g18534">
    <property type="protein sequence ID" value="Minc3s00889g18534"/>
    <property type="gene ID" value="Minc3s00889g18534"/>
</dbReference>
<name>A0A914LU14_MELIC</name>
<protein>
    <submittedName>
        <fullName evidence="3">Uncharacterized protein</fullName>
    </submittedName>
</protein>
<keyword evidence="2" id="KW-1185">Reference proteome</keyword>
<feature type="transmembrane region" description="Helical" evidence="1">
    <location>
        <begin position="133"/>
        <end position="160"/>
    </location>
</feature>
<organism evidence="2 3">
    <name type="scientific">Meloidogyne incognita</name>
    <name type="common">Southern root-knot nematode worm</name>
    <name type="synonym">Oxyuris incognita</name>
    <dbReference type="NCBI Taxonomy" id="6306"/>
    <lineage>
        <taxon>Eukaryota</taxon>
        <taxon>Metazoa</taxon>
        <taxon>Ecdysozoa</taxon>
        <taxon>Nematoda</taxon>
        <taxon>Chromadorea</taxon>
        <taxon>Rhabditida</taxon>
        <taxon>Tylenchina</taxon>
        <taxon>Tylenchomorpha</taxon>
        <taxon>Tylenchoidea</taxon>
        <taxon>Meloidogynidae</taxon>
        <taxon>Meloidogyninae</taxon>
        <taxon>Meloidogyne</taxon>
        <taxon>Meloidogyne incognita group</taxon>
    </lineage>
</organism>
<reference evidence="3" key="1">
    <citation type="submission" date="2022-11" db="UniProtKB">
        <authorList>
            <consortium name="WormBaseParasite"/>
        </authorList>
    </citation>
    <scope>IDENTIFICATION</scope>
</reference>
<dbReference type="AlphaFoldDB" id="A0A914LU14"/>